<dbReference type="EMBL" id="AZFI01000017">
    <property type="protein sequence ID" value="KRM30329.1"/>
    <property type="molecule type" value="Genomic_DNA"/>
</dbReference>
<evidence type="ECO:0008006" key="3">
    <source>
        <dbReference type="Google" id="ProtNLM"/>
    </source>
</evidence>
<evidence type="ECO:0000313" key="2">
    <source>
        <dbReference type="Proteomes" id="UP000051217"/>
    </source>
</evidence>
<evidence type="ECO:0000313" key="1">
    <source>
        <dbReference type="EMBL" id="KRM30329.1"/>
    </source>
</evidence>
<comment type="caution">
    <text evidence="1">The sequence shown here is derived from an EMBL/GenBank/DDBJ whole genome shotgun (WGS) entry which is preliminary data.</text>
</comment>
<organism evidence="1 2">
    <name type="scientific">Ligilactobacillus acidipiscis DSM 15836</name>
    <dbReference type="NCBI Taxonomy" id="1423716"/>
    <lineage>
        <taxon>Bacteria</taxon>
        <taxon>Bacillati</taxon>
        <taxon>Bacillota</taxon>
        <taxon>Bacilli</taxon>
        <taxon>Lactobacillales</taxon>
        <taxon>Lactobacillaceae</taxon>
        <taxon>Ligilactobacillus</taxon>
    </lineage>
</organism>
<accession>A0ABR5PNX9</accession>
<name>A0ABR5PNX9_9LACO</name>
<gene>
    <name evidence="1" type="ORF">FC65_GL000667</name>
</gene>
<proteinExistence type="predicted"/>
<keyword evidence="2" id="KW-1185">Reference proteome</keyword>
<sequence>MLNNRLNEIEQEKTLLHEMTHAALHREDSVLYEMVEGIKQEMENEANKTMIKGMLDEYISRTQLDPSEVNYVSFINDTELNQNYDTYVIKLLKQKINLGGYKNG</sequence>
<protein>
    <recommendedName>
        <fullName evidence="3">IrrE N-terminal-like domain-containing protein</fullName>
    </recommendedName>
</protein>
<dbReference type="Proteomes" id="UP000051217">
    <property type="component" value="Unassembled WGS sequence"/>
</dbReference>
<reference evidence="1 2" key="1">
    <citation type="journal article" date="2015" name="Genome Announc.">
        <title>Expanding the biotechnology potential of lactobacilli through comparative genomics of 213 strains and associated genera.</title>
        <authorList>
            <person name="Sun Z."/>
            <person name="Harris H.M."/>
            <person name="McCann A."/>
            <person name="Guo C."/>
            <person name="Argimon S."/>
            <person name="Zhang W."/>
            <person name="Yang X."/>
            <person name="Jeffery I.B."/>
            <person name="Cooney J.C."/>
            <person name="Kagawa T.F."/>
            <person name="Liu W."/>
            <person name="Song Y."/>
            <person name="Salvetti E."/>
            <person name="Wrobel A."/>
            <person name="Rasinkangas P."/>
            <person name="Parkhill J."/>
            <person name="Rea M.C."/>
            <person name="O'Sullivan O."/>
            <person name="Ritari J."/>
            <person name="Douillard F.P."/>
            <person name="Paul Ross R."/>
            <person name="Yang R."/>
            <person name="Briner A.E."/>
            <person name="Felis G.E."/>
            <person name="de Vos W.M."/>
            <person name="Barrangou R."/>
            <person name="Klaenhammer T.R."/>
            <person name="Caufield P.W."/>
            <person name="Cui Y."/>
            <person name="Zhang H."/>
            <person name="O'Toole P.W."/>
        </authorList>
    </citation>
    <scope>NUCLEOTIDE SEQUENCE [LARGE SCALE GENOMIC DNA]</scope>
    <source>
        <strain evidence="1 2">DSM 15836</strain>
    </source>
</reference>